<dbReference type="RefSeq" id="WP_340328769.1">
    <property type="nucleotide sequence ID" value="NZ_JAZHOF010000002.1"/>
</dbReference>
<dbReference type="Gene3D" id="3.40.50.1820">
    <property type="entry name" value="alpha/beta hydrolase"/>
    <property type="match status" value="1"/>
</dbReference>
<name>A0AAW9RSM7_9HYPH</name>
<evidence type="ECO:0000313" key="3">
    <source>
        <dbReference type="Proteomes" id="UP001378188"/>
    </source>
</evidence>
<dbReference type="Proteomes" id="UP001378188">
    <property type="component" value="Unassembled WGS sequence"/>
</dbReference>
<dbReference type="InterPro" id="IPR029058">
    <property type="entry name" value="AB_hydrolase_fold"/>
</dbReference>
<sequence length="302" mass="31914">MPKLILWGLFAVGAVLLVVALNTGRQYLEWSPFDETPAERAERLAGHWRLVRPEGPGPHPAAILLSGCDGVRDNMDYWAGVLVETGRAALIVDSHTPRGLNRLESWRLVCAGQTLSGAERAGDIAVALQALPQLGDFSDDVVIFGASHGGWSAMEFIAHAVAHEPIPGLAGWPEDPDALLGTVSALVLLYPYCGALNSATAERWSGAPPALLVLAEKDSVVSSPDCIALADALDADGASVEVALIAGADHGFDQREKSPFSTLEFDAGQREQAATAVLEFLSRLDGARASAPLMPRREEPAG</sequence>
<reference evidence="2 3" key="1">
    <citation type="submission" date="2024-02" db="EMBL/GenBank/DDBJ databases">
        <title>Genome analysis and characterization of Microbaculum marinisediminis sp. nov., isolated from marine sediment.</title>
        <authorList>
            <person name="Du Z.-J."/>
            <person name="Ye Y.-Q."/>
            <person name="Zhang Z.-R."/>
            <person name="Yuan S.-M."/>
            <person name="Zhang X.-Y."/>
        </authorList>
    </citation>
    <scope>NUCLEOTIDE SEQUENCE [LARGE SCALE GENOMIC DNA]</scope>
    <source>
        <strain evidence="2 3">SDUM1044001</strain>
    </source>
</reference>
<protein>
    <submittedName>
        <fullName evidence="2">Dienelactone hydrolase family protein</fullName>
    </submittedName>
</protein>
<evidence type="ECO:0000313" key="2">
    <source>
        <dbReference type="EMBL" id="MEJ8571083.1"/>
    </source>
</evidence>
<gene>
    <name evidence="2" type="ORF">V3328_06340</name>
</gene>
<dbReference type="AlphaFoldDB" id="A0AAW9RSM7"/>
<keyword evidence="3" id="KW-1185">Reference proteome</keyword>
<accession>A0AAW9RSM7</accession>
<dbReference type="GO" id="GO:0016787">
    <property type="term" value="F:hydrolase activity"/>
    <property type="evidence" value="ECO:0007669"/>
    <property type="project" value="UniProtKB-KW"/>
</dbReference>
<organism evidence="2 3">
    <name type="scientific">Microbaculum marinum</name>
    <dbReference type="NCBI Taxonomy" id="1764581"/>
    <lineage>
        <taxon>Bacteria</taxon>
        <taxon>Pseudomonadati</taxon>
        <taxon>Pseudomonadota</taxon>
        <taxon>Alphaproteobacteria</taxon>
        <taxon>Hyphomicrobiales</taxon>
        <taxon>Tepidamorphaceae</taxon>
        <taxon>Microbaculum</taxon>
    </lineage>
</organism>
<proteinExistence type="predicted"/>
<dbReference type="SUPFAM" id="SSF53474">
    <property type="entry name" value="alpha/beta-Hydrolases"/>
    <property type="match status" value="1"/>
</dbReference>
<dbReference type="EMBL" id="JAZHOF010000002">
    <property type="protein sequence ID" value="MEJ8571083.1"/>
    <property type="molecule type" value="Genomic_DNA"/>
</dbReference>
<feature type="domain" description="Dienelactone hydrolase" evidence="1">
    <location>
        <begin position="182"/>
        <end position="282"/>
    </location>
</feature>
<evidence type="ECO:0000259" key="1">
    <source>
        <dbReference type="Pfam" id="PF01738"/>
    </source>
</evidence>
<dbReference type="Pfam" id="PF01738">
    <property type="entry name" value="DLH"/>
    <property type="match status" value="1"/>
</dbReference>
<comment type="caution">
    <text evidence="2">The sequence shown here is derived from an EMBL/GenBank/DDBJ whole genome shotgun (WGS) entry which is preliminary data.</text>
</comment>
<dbReference type="InterPro" id="IPR002925">
    <property type="entry name" value="Dienelactn_hydro"/>
</dbReference>
<keyword evidence="2" id="KW-0378">Hydrolase</keyword>